<organism evidence="2 3">
    <name type="scientific">Meloidogyne enterolobii</name>
    <name type="common">Root-knot nematode worm</name>
    <name type="synonym">Meloidogyne mayaguensis</name>
    <dbReference type="NCBI Taxonomy" id="390850"/>
    <lineage>
        <taxon>Eukaryota</taxon>
        <taxon>Metazoa</taxon>
        <taxon>Ecdysozoa</taxon>
        <taxon>Nematoda</taxon>
        <taxon>Chromadorea</taxon>
        <taxon>Rhabditida</taxon>
        <taxon>Tylenchina</taxon>
        <taxon>Tylenchomorpha</taxon>
        <taxon>Tylenchoidea</taxon>
        <taxon>Meloidogynidae</taxon>
        <taxon>Meloidogyninae</taxon>
        <taxon>Meloidogyne</taxon>
    </lineage>
</organism>
<feature type="compositionally biased region" description="Basic and acidic residues" evidence="1">
    <location>
        <begin position="84"/>
        <end position="97"/>
    </location>
</feature>
<evidence type="ECO:0000313" key="3">
    <source>
        <dbReference type="Proteomes" id="UP000580250"/>
    </source>
</evidence>
<dbReference type="EMBL" id="CAJEWN010004431">
    <property type="protein sequence ID" value="CAD2209639.1"/>
    <property type="molecule type" value="Genomic_DNA"/>
</dbReference>
<feature type="compositionally biased region" description="Polar residues" evidence="1">
    <location>
        <begin position="1"/>
        <end position="10"/>
    </location>
</feature>
<comment type="caution">
    <text evidence="2">The sequence shown here is derived from an EMBL/GenBank/DDBJ whole genome shotgun (WGS) entry which is preliminary data.</text>
</comment>
<name>A0A6V7YD72_MELEN</name>
<proteinExistence type="predicted"/>
<reference evidence="2 3" key="1">
    <citation type="submission" date="2020-08" db="EMBL/GenBank/DDBJ databases">
        <authorList>
            <person name="Koutsovoulos G."/>
            <person name="Danchin GJ E."/>
        </authorList>
    </citation>
    <scope>NUCLEOTIDE SEQUENCE [LARGE SCALE GENOMIC DNA]</scope>
</reference>
<protein>
    <submittedName>
        <fullName evidence="2">Uncharacterized protein</fullName>
    </submittedName>
</protein>
<accession>A0A6V7YD72</accession>
<gene>
    <name evidence="2" type="ORF">MENT_LOCUS63839</name>
</gene>
<evidence type="ECO:0000313" key="2">
    <source>
        <dbReference type="EMBL" id="CAD2209639.1"/>
    </source>
</evidence>
<sequence>MQIINNQPQHDSPKNDQNSSSSPPNNSKKHQQNNQSQQRRTAAERRASHRRRSTAQANELVQLAQLRKGIEKSRSSQDSPNIEKIAEEHSTKEENSEKTMIIPNQQMDNVCKGIMLI</sequence>
<dbReference type="Proteomes" id="UP000580250">
    <property type="component" value="Unassembled WGS sequence"/>
</dbReference>
<feature type="region of interest" description="Disordered" evidence="1">
    <location>
        <begin position="1"/>
        <end position="104"/>
    </location>
</feature>
<dbReference type="AlphaFoldDB" id="A0A6V7YD72"/>
<evidence type="ECO:0000256" key="1">
    <source>
        <dbReference type="SAM" id="MobiDB-lite"/>
    </source>
</evidence>
<feature type="compositionally biased region" description="Low complexity" evidence="1">
    <location>
        <begin position="15"/>
        <end position="40"/>
    </location>
</feature>